<feature type="domain" description="Phosphoribosyltransferase" evidence="2">
    <location>
        <begin position="143"/>
        <end position="231"/>
    </location>
</feature>
<comment type="similarity">
    <text evidence="1">Belongs to the ComF/GntX family.</text>
</comment>
<dbReference type="CDD" id="cd06223">
    <property type="entry name" value="PRTases_typeI"/>
    <property type="match status" value="1"/>
</dbReference>
<proteinExistence type="inferred from homology"/>
<dbReference type="AlphaFoldDB" id="A0A1I6UK33"/>
<dbReference type="InterPro" id="IPR029057">
    <property type="entry name" value="PRTase-like"/>
</dbReference>
<dbReference type="PANTHER" id="PTHR47505:SF1">
    <property type="entry name" value="DNA UTILIZATION PROTEIN YHGH"/>
    <property type="match status" value="1"/>
</dbReference>
<gene>
    <name evidence="3" type="ORF">SAMN05660206_10952</name>
</gene>
<dbReference type="InterPro" id="IPR000836">
    <property type="entry name" value="PRTase_dom"/>
</dbReference>
<organism evidence="3 4">
    <name type="scientific">Sphingobacterium wenxiniae</name>
    <dbReference type="NCBI Taxonomy" id="683125"/>
    <lineage>
        <taxon>Bacteria</taxon>
        <taxon>Pseudomonadati</taxon>
        <taxon>Bacteroidota</taxon>
        <taxon>Sphingobacteriia</taxon>
        <taxon>Sphingobacteriales</taxon>
        <taxon>Sphingobacteriaceae</taxon>
        <taxon>Sphingobacterium</taxon>
    </lineage>
</organism>
<dbReference type="OrthoDB" id="9779910at2"/>
<keyword evidence="4" id="KW-1185">Reference proteome</keyword>
<dbReference type="SUPFAM" id="SSF53271">
    <property type="entry name" value="PRTase-like"/>
    <property type="match status" value="1"/>
</dbReference>
<evidence type="ECO:0000313" key="4">
    <source>
        <dbReference type="Proteomes" id="UP000198785"/>
    </source>
</evidence>
<dbReference type="STRING" id="683125.SAMN05660206_10952"/>
<dbReference type="PANTHER" id="PTHR47505">
    <property type="entry name" value="DNA UTILIZATION PROTEIN YHGH"/>
    <property type="match status" value="1"/>
</dbReference>
<dbReference type="InterPro" id="IPR051910">
    <property type="entry name" value="ComF/GntX_DNA_util-trans"/>
</dbReference>
<sequence>MNVSGTVKRYKEYLLGLFFPPLCVACKTPLLHQENTLCATCLFHLPINDHHLFAVNDAVKRFWGKTDIIMAASYLSFTKSSLVQTIVHDLKYKGNRAVGYYLGVAFGKKLLESPFFKEVELIVPIPLHKKKKQQRGYNQSADIAKGIADAMGLPMDSMSLIRVVHTESQTKKQGMERFDNMENVFTCANPKTLEGKHILLVDDVLTTGATMASAAEILQKMADCKISVATIAIA</sequence>
<evidence type="ECO:0000259" key="2">
    <source>
        <dbReference type="Pfam" id="PF00156"/>
    </source>
</evidence>
<accession>A0A1I6UK33</accession>
<name>A0A1I6UK33_9SPHI</name>
<dbReference type="Proteomes" id="UP000198785">
    <property type="component" value="Unassembled WGS sequence"/>
</dbReference>
<dbReference type="Gene3D" id="3.40.50.2020">
    <property type="match status" value="1"/>
</dbReference>
<protein>
    <submittedName>
        <fullName evidence="3">ComF family protein</fullName>
    </submittedName>
</protein>
<reference evidence="3 4" key="1">
    <citation type="submission" date="2016-10" db="EMBL/GenBank/DDBJ databases">
        <authorList>
            <person name="de Groot N.N."/>
        </authorList>
    </citation>
    <scope>NUCLEOTIDE SEQUENCE [LARGE SCALE GENOMIC DNA]</scope>
    <source>
        <strain evidence="3 4">DSM 22789</strain>
    </source>
</reference>
<evidence type="ECO:0000313" key="3">
    <source>
        <dbReference type="EMBL" id="SFT01788.1"/>
    </source>
</evidence>
<dbReference type="EMBL" id="FOZZ01000009">
    <property type="protein sequence ID" value="SFT01788.1"/>
    <property type="molecule type" value="Genomic_DNA"/>
</dbReference>
<dbReference type="Pfam" id="PF00156">
    <property type="entry name" value="Pribosyltran"/>
    <property type="match status" value="1"/>
</dbReference>
<evidence type="ECO:0000256" key="1">
    <source>
        <dbReference type="ARBA" id="ARBA00008007"/>
    </source>
</evidence>